<protein>
    <submittedName>
        <fullName evidence="1">Uncharacterized protein</fullName>
    </submittedName>
</protein>
<evidence type="ECO:0000313" key="2">
    <source>
        <dbReference type="Proteomes" id="UP000317650"/>
    </source>
</evidence>
<evidence type="ECO:0000313" key="1">
    <source>
        <dbReference type="EMBL" id="THU74178.1"/>
    </source>
</evidence>
<sequence>MGPVSRLPLRCSSLRRVKLPIAAGMLPVSEQLIRYTCERLVQFPASTCIGPLNELKLRYGTSESIATEVQLLETSQTPDRSRDAASE</sequence>
<dbReference type="EMBL" id="PYDT01000001">
    <property type="protein sequence ID" value="THU74178.1"/>
    <property type="molecule type" value="Genomic_DNA"/>
</dbReference>
<keyword evidence="2" id="KW-1185">Reference proteome</keyword>
<dbReference type="AlphaFoldDB" id="A0A4S8KGE3"/>
<accession>A0A4S8KGE3</accession>
<gene>
    <name evidence="1" type="ORF">C4D60_Mb04t30610</name>
</gene>
<reference evidence="1 2" key="1">
    <citation type="journal article" date="2019" name="Nat. Plants">
        <title>Genome sequencing of Musa balbisiana reveals subgenome evolution and function divergence in polyploid bananas.</title>
        <authorList>
            <person name="Yao X."/>
        </authorList>
    </citation>
    <scope>NUCLEOTIDE SEQUENCE [LARGE SCALE GENOMIC DNA]</scope>
    <source>
        <strain evidence="2">cv. DH-PKW</strain>
        <tissue evidence="1">Leaves</tissue>
    </source>
</reference>
<comment type="caution">
    <text evidence="1">The sequence shown here is derived from an EMBL/GenBank/DDBJ whole genome shotgun (WGS) entry which is preliminary data.</text>
</comment>
<dbReference type="Proteomes" id="UP000317650">
    <property type="component" value="Chromosome 4"/>
</dbReference>
<organism evidence="1 2">
    <name type="scientific">Musa balbisiana</name>
    <name type="common">Banana</name>
    <dbReference type="NCBI Taxonomy" id="52838"/>
    <lineage>
        <taxon>Eukaryota</taxon>
        <taxon>Viridiplantae</taxon>
        <taxon>Streptophyta</taxon>
        <taxon>Embryophyta</taxon>
        <taxon>Tracheophyta</taxon>
        <taxon>Spermatophyta</taxon>
        <taxon>Magnoliopsida</taxon>
        <taxon>Liliopsida</taxon>
        <taxon>Zingiberales</taxon>
        <taxon>Musaceae</taxon>
        <taxon>Musa</taxon>
    </lineage>
</organism>
<name>A0A4S8KGE3_MUSBA</name>
<proteinExistence type="predicted"/>